<dbReference type="GeneID" id="41984586"/>
<proteinExistence type="predicted"/>
<evidence type="ECO:0000313" key="3">
    <source>
        <dbReference type="EMBL" id="TVY26787.1"/>
    </source>
</evidence>
<feature type="domain" description="BTB" evidence="2">
    <location>
        <begin position="6"/>
        <end position="37"/>
    </location>
</feature>
<comment type="caution">
    <text evidence="3">The sequence shown here is derived from an EMBL/GenBank/DDBJ whole genome shotgun (WGS) entry which is preliminary data.</text>
</comment>
<dbReference type="InterPro" id="IPR000210">
    <property type="entry name" value="BTB/POZ_dom"/>
</dbReference>
<dbReference type="PROSITE" id="PS50097">
    <property type="entry name" value="BTB"/>
    <property type="match status" value="1"/>
</dbReference>
<feature type="transmembrane region" description="Helical" evidence="1">
    <location>
        <begin position="91"/>
        <end position="114"/>
    </location>
</feature>
<evidence type="ECO:0000256" key="1">
    <source>
        <dbReference type="SAM" id="Phobius"/>
    </source>
</evidence>
<dbReference type="RefSeq" id="XP_031005575.1">
    <property type="nucleotide sequence ID" value="XM_031149349.1"/>
</dbReference>
<dbReference type="OrthoDB" id="2129688at2759"/>
<accession>A0A8H8TYM1</accession>
<keyword evidence="1" id="KW-0472">Membrane</keyword>
<keyword evidence="1" id="KW-1133">Transmembrane helix</keyword>
<name>A0A8H8TYM1_9HELO</name>
<evidence type="ECO:0000313" key="4">
    <source>
        <dbReference type="Proteomes" id="UP000431533"/>
    </source>
</evidence>
<gene>
    <name evidence="3" type="ORF">LHYA1_G004388</name>
</gene>
<keyword evidence="1" id="KW-0812">Transmembrane</keyword>
<organism evidence="3 4">
    <name type="scientific">Lachnellula hyalina</name>
    <dbReference type="NCBI Taxonomy" id="1316788"/>
    <lineage>
        <taxon>Eukaryota</taxon>
        <taxon>Fungi</taxon>
        <taxon>Dikarya</taxon>
        <taxon>Ascomycota</taxon>
        <taxon>Pezizomycotina</taxon>
        <taxon>Leotiomycetes</taxon>
        <taxon>Helotiales</taxon>
        <taxon>Lachnaceae</taxon>
        <taxon>Lachnellula</taxon>
    </lineage>
</organism>
<dbReference type="EMBL" id="QGMH01000062">
    <property type="protein sequence ID" value="TVY26787.1"/>
    <property type="molecule type" value="Genomic_DNA"/>
</dbReference>
<protein>
    <recommendedName>
        <fullName evidence="2">BTB domain-containing protein</fullName>
    </recommendedName>
</protein>
<evidence type="ECO:0000259" key="2">
    <source>
        <dbReference type="PROSITE" id="PS50097"/>
    </source>
</evidence>
<keyword evidence="4" id="KW-1185">Reference proteome</keyword>
<reference evidence="3 4" key="1">
    <citation type="submission" date="2018-05" db="EMBL/GenBank/DDBJ databases">
        <title>Genome sequencing and assembly of the regulated plant pathogen Lachnellula willkommii and related sister species for the development of diagnostic species identification markers.</title>
        <authorList>
            <person name="Giroux E."/>
            <person name="Bilodeau G."/>
        </authorList>
    </citation>
    <scope>NUCLEOTIDE SEQUENCE [LARGE SCALE GENOMIC DNA]</scope>
    <source>
        <strain evidence="3 4">CBS 185.66</strain>
    </source>
</reference>
<dbReference type="AlphaFoldDB" id="A0A8H8TYM1"/>
<sequence>MPDFTPDTRLRVFGRDFHVHSSFLKLHSAFFRTFLESPEKGLPVTSCGFRYEWVTEVDKDDTWSLIWAGSTEKSGTVSDVGKFTGDQNAEISAFTIPIAIALYPAYLSLFIVAFGSREFCDSIRGNEIKIRVAAIKLRNEVLYRAYMTLLMGPWTMPKYLCIKDKKLEQLAALVHHSIFCKVLRTQHNVSQGIVEFGGPHFARIYQREELEAMTS</sequence>
<dbReference type="Proteomes" id="UP000431533">
    <property type="component" value="Unassembled WGS sequence"/>
</dbReference>